<comment type="caution">
    <text evidence="1">The sequence shown here is derived from an EMBL/GenBank/DDBJ whole genome shotgun (WGS) entry which is preliminary data.</text>
</comment>
<protein>
    <submittedName>
        <fullName evidence="1">Uncharacterized protein</fullName>
    </submittedName>
</protein>
<accession>A0A3M7SY71</accession>
<keyword evidence="2" id="KW-1185">Reference proteome</keyword>
<name>A0A3M7SY71_BRAPC</name>
<sequence>MNFSIFINWHIHSNQPSIGQNFWTLGAKSDRGLHIEQHFTLPDPPGSISAQALIYSSRWWAPRMDESLVK</sequence>
<dbReference type="Proteomes" id="UP000276133">
    <property type="component" value="Unassembled WGS sequence"/>
</dbReference>
<reference evidence="1 2" key="1">
    <citation type="journal article" date="2018" name="Sci. Rep.">
        <title>Genomic signatures of local adaptation to the degree of environmental predictability in rotifers.</title>
        <authorList>
            <person name="Franch-Gras L."/>
            <person name="Hahn C."/>
            <person name="Garcia-Roger E.M."/>
            <person name="Carmona M.J."/>
            <person name="Serra M."/>
            <person name="Gomez A."/>
        </authorList>
    </citation>
    <scope>NUCLEOTIDE SEQUENCE [LARGE SCALE GENOMIC DNA]</scope>
    <source>
        <strain evidence="1">HYR1</strain>
    </source>
</reference>
<organism evidence="1 2">
    <name type="scientific">Brachionus plicatilis</name>
    <name type="common">Marine rotifer</name>
    <name type="synonym">Brachionus muelleri</name>
    <dbReference type="NCBI Taxonomy" id="10195"/>
    <lineage>
        <taxon>Eukaryota</taxon>
        <taxon>Metazoa</taxon>
        <taxon>Spiralia</taxon>
        <taxon>Gnathifera</taxon>
        <taxon>Rotifera</taxon>
        <taxon>Eurotatoria</taxon>
        <taxon>Monogononta</taxon>
        <taxon>Pseudotrocha</taxon>
        <taxon>Ploima</taxon>
        <taxon>Brachionidae</taxon>
        <taxon>Brachionus</taxon>
    </lineage>
</organism>
<dbReference type="AlphaFoldDB" id="A0A3M7SY71"/>
<evidence type="ECO:0000313" key="2">
    <source>
        <dbReference type="Proteomes" id="UP000276133"/>
    </source>
</evidence>
<proteinExistence type="predicted"/>
<dbReference type="EMBL" id="REGN01000619">
    <property type="protein sequence ID" value="RNA40635.1"/>
    <property type="molecule type" value="Genomic_DNA"/>
</dbReference>
<gene>
    <name evidence="1" type="ORF">BpHYR1_031830</name>
</gene>
<evidence type="ECO:0000313" key="1">
    <source>
        <dbReference type="EMBL" id="RNA40635.1"/>
    </source>
</evidence>